<proteinExistence type="predicted"/>
<dbReference type="RefSeq" id="WP_058965732.1">
    <property type="nucleotide sequence ID" value="NZ_CABKVM010000018.1"/>
</dbReference>
<accession>A0A4V2QCG3</accession>
<organism evidence="1 2">
    <name type="scientific">Allofournierella massiliensis</name>
    <dbReference type="NCBI Taxonomy" id="1650663"/>
    <lineage>
        <taxon>Bacteria</taxon>
        <taxon>Bacillati</taxon>
        <taxon>Bacillota</taxon>
        <taxon>Clostridia</taxon>
        <taxon>Eubacteriales</taxon>
        <taxon>Oscillospiraceae</taxon>
        <taxon>Allofournierella</taxon>
    </lineage>
</organism>
<dbReference type="InterPro" id="IPR002591">
    <property type="entry name" value="Phosphodiest/P_Trfase"/>
</dbReference>
<protein>
    <submittedName>
        <fullName evidence="1">Putative AlkP superfamily pyrophosphatase or phosphodiesterase</fullName>
    </submittedName>
</protein>
<dbReference type="InterPro" id="IPR017850">
    <property type="entry name" value="Alkaline_phosphatase_core_sf"/>
</dbReference>
<evidence type="ECO:0000313" key="1">
    <source>
        <dbReference type="EMBL" id="TCL60127.1"/>
    </source>
</evidence>
<evidence type="ECO:0000313" key="2">
    <source>
        <dbReference type="Proteomes" id="UP000295184"/>
    </source>
</evidence>
<dbReference type="CDD" id="cd16018">
    <property type="entry name" value="Enpp"/>
    <property type="match status" value="1"/>
</dbReference>
<dbReference type="Proteomes" id="UP000295184">
    <property type="component" value="Unassembled WGS sequence"/>
</dbReference>
<dbReference type="STRING" id="1650663.GCA_001486665_02677"/>
<gene>
    <name evidence="1" type="ORF">EDD77_1043</name>
</gene>
<dbReference type="PANTHER" id="PTHR10151">
    <property type="entry name" value="ECTONUCLEOTIDE PYROPHOSPHATASE/PHOSPHODIESTERASE"/>
    <property type="match status" value="1"/>
</dbReference>
<dbReference type="EMBL" id="SLUM01000004">
    <property type="protein sequence ID" value="TCL60127.1"/>
    <property type="molecule type" value="Genomic_DNA"/>
</dbReference>
<name>A0A4V2QCG3_9FIRM</name>
<dbReference type="AlphaFoldDB" id="A0A4V2QCG3"/>
<dbReference type="GO" id="GO:0016787">
    <property type="term" value="F:hydrolase activity"/>
    <property type="evidence" value="ECO:0007669"/>
    <property type="project" value="UniProtKB-ARBA"/>
</dbReference>
<dbReference type="SUPFAM" id="SSF53649">
    <property type="entry name" value="Alkaline phosphatase-like"/>
    <property type="match status" value="1"/>
</dbReference>
<dbReference type="PANTHER" id="PTHR10151:SF120">
    <property type="entry name" value="BIS(5'-ADENOSYL)-TRIPHOSPHATASE"/>
    <property type="match status" value="1"/>
</dbReference>
<sequence>MNTQQRPSVLLISVDALKPEFLLEQERLGVNLPNLTHCFLQGGAVARGGVKSVFPTFTYPCHQSIITGVNPAVHGIYNNAIFDPAGKHMGAWNWFANKNVKTLWQAAREGGYCSASVAFPTSVGADGDYIAPEFWWDGSALDSAFLDVVCRPQGLISEMEADIGRYAGGLDLTDAGDAQRGAAALWMLRNKLEPQIEEKPFFMSAYFASFDESAHLFGVYSPEAAASLQKIDAMLGELIDEARRICSGNVYVCVVSDHGSLDNTHNISPNVLLRQAGLIQIDDESRVLDWKAWSQRAGGTAEIRLANPDDAETRTRVEQILADLAADPDSGILEVLNHQQALERGGFAQADYVLVSKKGYELRDDVVGEYCRTTLHQKAQHGYSENFPEMRASFLIAGPGIAPGTDLGCMQLIDIAPTLAHLMDVSLPEAQGTPRLD</sequence>
<dbReference type="Gene3D" id="3.40.720.10">
    <property type="entry name" value="Alkaline Phosphatase, subunit A"/>
    <property type="match status" value="1"/>
</dbReference>
<comment type="caution">
    <text evidence="1">The sequence shown here is derived from an EMBL/GenBank/DDBJ whole genome shotgun (WGS) entry which is preliminary data.</text>
</comment>
<dbReference type="Pfam" id="PF01663">
    <property type="entry name" value="Phosphodiest"/>
    <property type="match status" value="1"/>
</dbReference>
<dbReference type="OrthoDB" id="9779418at2"/>
<reference evidence="1 2" key="1">
    <citation type="submission" date="2019-03" db="EMBL/GenBank/DDBJ databases">
        <title>Genomic Encyclopedia of Type Strains, Phase IV (KMG-IV): sequencing the most valuable type-strain genomes for metagenomic binning, comparative biology and taxonomic classification.</title>
        <authorList>
            <person name="Goeker M."/>
        </authorList>
    </citation>
    <scope>NUCLEOTIDE SEQUENCE [LARGE SCALE GENOMIC DNA]</scope>
    <source>
        <strain evidence="1 2">DSM 100451</strain>
    </source>
</reference>